<evidence type="ECO:0000313" key="13">
    <source>
        <dbReference type="EMBL" id="KAE8128836.1"/>
    </source>
</evidence>
<reference evidence="13 14" key="1">
    <citation type="submission" date="2018-04" db="EMBL/GenBank/DDBJ databases">
        <authorList>
            <person name="Eckel V.P."/>
            <person name="Vogel R.F."/>
        </authorList>
    </citation>
    <scope>NUCLEOTIDE SEQUENCE [LARGE SCALE GENOMIC DNA]</scope>
    <source>
        <strain evidence="14">TMW 2.1764</strain>
    </source>
</reference>
<dbReference type="GO" id="GO:0046872">
    <property type="term" value="F:metal ion binding"/>
    <property type="evidence" value="ECO:0007669"/>
    <property type="project" value="UniProtKB-UniRule"/>
</dbReference>
<feature type="transmembrane region" description="Helical" evidence="12">
    <location>
        <begin position="342"/>
        <end position="368"/>
    </location>
</feature>
<dbReference type="InterPro" id="IPR002585">
    <property type="entry name" value="Cyt-d_ubiquinol_oxidase_su_1"/>
</dbReference>
<feature type="transmembrane region" description="Helical" evidence="12">
    <location>
        <begin position="436"/>
        <end position="456"/>
    </location>
</feature>
<keyword evidence="4 12" id="KW-1003">Cell membrane</keyword>
<evidence type="ECO:0000256" key="10">
    <source>
        <dbReference type="ARBA" id="ARBA00023004"/>
    </source>
</evidence>
<dbReference type="Proteomes" id="UP000325415">
    <property type="component" value="Unassembled WGS sequence"/>
</dbReference>
<keyword evidence="9 12" id="KW-1133">Transmembrane helix</keyword>
<keyword evidence="5 12" id="KW-0349">Heme</keyword>
<evidence type="ECO:0000256" key="5">
    <source>
        <dbReference type="ARBA" id="ARBA00022617"/>
    </source>
</evidence>
<comment type="caution">
    <text evidence="13">The sequence shown here is derived from an EMBL/GenBank/DDBJ whole genome shotgun (WGS) entry which is preliminary data.</text>
</comment>
<keyword evidence="6 12" id="KW-0812">Transmembrane</keyword>
<keyword evidence="3 12" id="KW-0813">Transport</keyword>
<gene>
    <name evidence="13" type="ORF">DDE84_05170</name>
</gene>
<evidence type="ECO:0000256" key="2">
    <source>
        <dbReference type="ARBA" id="ARBA00009819"/>
    </source>
</evidence>
<dbReference type="GO" id="GO:0019646">
    <property type="term" value="P:aerobic electron transport chain"/>
    <property type="evidence" value="ECO:0007669"/>
    <property type="project" value="InterPro"/>
</dbReference>
<dbReference type="Pfam" id="PF01654">
    <property type="entry name" value="Cyt_bd_oxida_I"/>
    <property type="match status" value="1"/>
</dbReference>
<dbReference type="GO" id="GO:0005886">
    <property type="term" value="C:plasma membrane"/>
    <property type="evidence" value="ECO:0007669"/>
    <property type="project" value="UniProtKB-SubCell"/>
</dbReference>
<dbReference type="PANTHER" id="PTHR30365">
    <property type="entry name" value="CYTOCHROME D UBIQUINOL OXIDASE"/>
    <property type="match status" value="1"/>
</dbReference>
<feature type="transmembrane region" description="Helical" evidence="12">
    <location>
        <begin position="186"/>
        <end position="208"/>
    </location>
</feature>
<keyword evidence="7 12" id="KW-0479">Metal-binding</keyword>
<dbReference type="GO" id="GO:0070069">
    <property type="term" value="C:cytochrome complex"/>
    <property type="evidence" value="ECO:0007669"/>
    <property type="project" value="UniProtKB-UniRule"/>
</dbReference>
<organism evidence="13 14">
    <name type="scientific">Bifidobacterium tibiigranuli</name>
    <dbReference type="NCBI Taxonomy" id="2172043"/>
    <lineage>
        <taxon>Bacteria</taxon>
        <taxon>Bacillati</taxon>
        <taxon>Actinomycetota</taxon>
        <taxon>Actinomycetes</taxon>
        <taxon>Bifidobacteriales</taxon>
        <taxon>Bifidobacteriaceae</taxon>
        <taxon>Bifidobacterium</taxon>
    </lineage>
</organism>
<dbReference type="GO" id="GO:0009055">
    <property type="term" value="F:electron transfer activity"/>
    <property type="evidence" value="ECO:0007669"/>
    <property type="project" value="UniProtKB-UniRule"/>
</dbReference>
<evidence type="ECO:0000256" key="11">
    <source>
        <dbReference type="ARBA" id="ARBA00023136"/>
    </source>
</evidence>
<evidence type="ECO:0000256" key="7">
    <source>
        <dbReference type="ARBA" id="ARBA00022723"/>
    </source>
</evidence>
<feature type="transmembrane region" description="Helical" evidence="12">
    <location>
        <begin position="229"/>
        <end position="247"/>
    </location>
</feature>
<accession>A0A5N6S2T0</accession>
<dbReference type="GO" id="GO:0020037">
    <property type="term" value="F:heme binding"/>
    <property type="evidence" value="ECO:0007669"/>
    <property type="project" value="TreeGrafter"/>
</dbReference>
<dbReference type="PANTHER" id="PTHR30365:SF15">
    <property type="entry name" value="CYTOCHROME BD UBIQUINOL OXIDASE SUBUNIT 1"/>
    <property type="match status" value="1"/>
</dbReference>
<sequence>MIVGLSILGLSRFQFAMTTIYHFFFIPVSIGLALAVAIMETIYAVNKNPLYLKMAKFWGKIFLLSFAVGVVTGIIQEFQFGMNWSNYSRFMGDIFGAPLAIEALLAFFLESTFIGVWMFTWDRFKPGVHALFIWLTWLGSTLSAIWILAANSFMQHPTGFEIDKATGHVRLRSFMDVVANPQLWRAFPHVIFAAVMTGGMIILGMSAFAMLHKRTQQHDGDKAFFTKSIRFGAVVALVGAVFVTYAGDLQTQFIIKDQPMKFAATEAIYEDTKDPAPWAVVSLINENDKTAKSIEIPYMLSLLSYHKASGSVKGMDTVDKELHEQYDAKFGKDMNYYVPVNALFWSFRFMALSAAISGLASILALWFTRKGKGDGTGTLMNYRWLLWIMGACTFVPFIGTTGGWLITELGRYPWIVYGLLTIADGVSPTATVPGLLFTNIVYFLLFLLLGAVMIFYSRRVLYQGPDGEGELPVRQSKAAKAAKAKSTDSAAAGAAASAAIAGKSGAERSVALS</sequence>
<evidence type="ECO:0000256" key="6">
    <source>
        <dbReference type="ARBA" id="ARBA00022692"/>
    </source>
</evidence>
<evidence type="ECO:0000256" key="12">
    <source>
        <dbReference type="PIRNR" id="PIRNR006446"/>
    </source>
</evidence>
<feature type="transmembrane region" description="Helical" evidence="12">
    <location>
        <begin position="384"/>
        <end position="406"/>
    </location>
</feature>
<evidence type="ECO:0000256" key="8">
    <source>
        <dbReference type="ARBA" id="ARBA00022982"/>
    </source>
</evidence>
<comment type="similarity">
    <text evidence="2 12">Belongs to the cytochrome ubiquinol oxidase subunit 1 family.</text>
</comment>
<evidence type="ECO:0000313" key="14">
    <source>
        <dbReference type="Proteomes" id="UP000325415"/>
    </source>
</evidence>
<keyword evidence="11 12" id="KW-0472">Membrane</keyword>
<dbReference type="EMBL" id="QDAG01000004">
    <property type="protein sequence ID" value="KAE8128836.1"/>
    <property type="molecule type" value="Genomic_DNA"/>
</dbReference>
<feature type="transmembrane region" description="Helical" evidence="12">
    <location>
        <begin position="131"/>
        <end position="149"/>
    </location>
</feature>
<dbReference type="GO" id="GO:0016682">
    <property type="term" value="F:oxidoreductase activity, acting on diphenols and related substances as donors, oxygen as acceptor"/>
    <property type="evidence" value="ECO:0007669"/>
    <property type="project" value="TreeGrafter"/>
</dbReference>
<feature type="transmembrane region" description="Helical" evidence="12">
    <location>
        <begin position="20"/>
        <end position="45"/>
    </location>
</feature>
<keyword evidence="14" id="KW-1185">Reference proteome</keyword>
<keyword evidence="8 12" id="KW-0249">Electron transport</keyword>
<feature type="transmembrane region" description="Helical" evidence="12">
    <location>
        <begin position="57"/>
        <end position="75"/>
    </location>
</feature>
<evidence type="ECO:0000256" key="4">
    <source>
        <dbReference type="ARBA" id="ARBA00022475"/>
    </source>
</evidence>
<dbReference type="PIRSF" id="PIRSF006446">
    <property type="entry name" value="Cyt_quinol_oxidase_1"/>
    <property type="match status" value="1"/>
</dbReference>
<protein>
    <submittedName>
        <fullName evidence="13">Cytochrome ubiquinol oxidase subunit I</fullName>
    </submittedName>
</protein>
<dbReference type="AlphaFoldDB" id="A0A5N6S2T0"/>
<evidence type="ECO:0000256" key="3">
    <source>
        <dbReference type="ARBA" id="ARBA00022448"/>
    </source>
</evidence>
<dbReference type="OrthoDB" id="9807042at2"/>
<name>A0A5N6S2T0_9BIFI</name>
<keyword evidence="10 12" id="KW-0408">Iron</keyword>
<proteinExistence type="inferred from homology"/>
<evidence type="ECO:0000256" key="9">
    <source>
        <dbReference type="ARBA" id="ARBA00022989"/>
    </source>
</evidence>
<evidence type="ECO:0000256" key="1">
    <source>
        <dbReference type="ARBA" id="ARBA00004651"/>
    </source>
</evidence>
<comment type="subcellular location">
    <subcellularLocation>
        <location evidence="1">Cell membrane</location>
        <topology evidence="1">Multi-pass membrane protein</topology>
    </subcellularLocation>
</comment>
<feature type="transmembrane region" description="Helical" evidence="12">
    <location>
        <begin position="95"/>
        <end position="119"/>
    </location>
</feature>